<sequence length="559" mass="60345">GDEALTVLAGQDLKLPCEVMGHPSPSVFWKRDGRELTATDSLKPAPGYLLMSGVTPDLAGLYTCTATNYDGEATKTFAINVNYAPVVEEELNLWPERSVVEGGHLSLPCSANAYPEPTRDWTKDGSRLLPDNDLTILSSGTVEVTRASPSHSGSYKCTLTNLIGQAHIDYDVKVLIPPKVTSEHRLESPVVVEGDGVTINCPVDAVPLPTITWFKDGLSIFSTKDRADMTHIIIEDNGQTLHILEATVDDKGIYQCVAKNDAGETELFFPLEVLVAPQFTQFFHNPEVKLTVGEELYLDCDVTGDPDPQVLWHHNGVPLYIHVLPGGRKVFIPHVRVRDGGLYTCTATNTAGATHRNFTITVLMGPKLEGDGRVGRVVEALAGSDTDLRCDITGSPTPSVFWTKDGKPLTHSAGLEYTASEANQVLMLHSVVPAASGLYICNASNTVGTAHREYNLTVMVAPSVRQVDGGNDDGADVVEKVQVVIGKDTILYCSVDGTPAPTITWMHAGQMLTISSRIHLIAPDQLLLTNAQDMDSGDYSCLAVNRAGTAEKQFDVQVI</sequence>
<dbReference type="InterPro" id="IPR050958">
    <property type="entry name" value="Cell_Adh-Cytoskel_Orgn"/>
</dbReference>
<dbReference type="GO" id="GO:0050808">
    <property type="term" value="P:synapse organization"/>
    <property type="evidence" value="ECO:0007669"/>
    <property type="project" value="TreeGrafter"/>
</dbReference>
<dbReference type="GO" id="GO:0043025">
    <property type="term" value="C:neuronal cell body"/>
    <property type="evidence" value="ECO:0007669"/>
    <property type="project" value="TreeGrafter"/>
</dbReference>
<protein>
    <recommendedName>
        <fullName evidence="4">Ig-like domain-containing protein</fullName>
    </recommendedName>
</protein>
<reference evidence="5 6" key="1">
    <citation type="journal article" date="2024" name="BMC Genomics">
        <title>Genome assembly of redclaw crayfish (Cherax quadricarinatus) provides insights into its immune adaptation and hypoxia tolerance.</title>
        <authorList>
            <person name="Liu Z."/>
            <person name="Zheng J."/>
            <person name="Li H."/>
            <person name="Fang K."/>
            <person name="Wang S."/>
            <person name="He J."/>
            <person name="Zhou D."/>
            <person name="Weng S."/>
            <person name="Chi M."/>
            <person name="Gu Z."/>
            <person name="He J."/>
            <person name="Li F."/>
            <person name="Wang M."/>
        </authorList>
    </citation>
    <scope>NUCLEOTIDE SEQUENCE [LARGE SCALE GENOMIC DNA]</scope>
    <source>
        <strain evidence="5">ZL_2023a</strain>
    </source>
</reference>
<proteinExistence type="predicted"/>
<dbReference type="GO" id="GO:0008046">
    <property type="term" value="F:axon guidance receptor activity"/>
    <property type="evidence" value="ECO:0007669"/>
    <property type="project" value="TreeGrafter"/>
</dbReference>
<dbReference type="InterPro" id="IPR003599">
    <property type="entry name" value="Ig_sub"/>
</dbReference>
<dbReference type="SMART" id="SM00409">
    <property type="entry name" value="IG"/>
    <property type="match status" value="6"/>
</dbReference>
<accession>A0AAW0WZG8</accession>
<feature type="non-terminal residue" evidence="5">
    <location>
        <position position="559"/>
    </location>
</feature>
<dbReference type="CDD" id="cd00096">
    <property type="entry name" value="Ig"/>
    <property type="match status" value="2"/>
</dbReference>
<dbReference type="Gene3D" id="2.60.40.10">
    <property type="entry name" value="Immunoglobulins"/>
    <property type="match status" value="6"/>
</dbReference>
<evidence type="ECO:0000256" key="1">
    <source>
        <dbReference type="ARBA" id="ARBA00022729"/>
    </source>
</evidence>
<dbReference type="FunFam" id="2.60.40.10:FF:000032">
    <property type="entry name" value="palladin isoform X1"/>
    <property type="match status" value="1"/>
</dbReference>
<dbReference type="InterPro" id="IPR013098">
    <property type="entry name" value="Ig_I-set"/>
</dbReference>
<dbReference type="GO" id="GO:0030424">
    <property type="term" value="C:axon"/>
    <property type="evidence" value="ECO:0007669"/>
    <property type="project" value="TreeGrafter"/>
</dbReference>
<evidence type="ECO:0000256" key="3">
    <source>
        <dbReference type="ARBA" id="ARBA00023319"/>
    </source>
</evidence>
<dbReference type="FunFam" id="2.60.40.10:FF:000107">
    <property type="entry name" value="Myosin, light chain kinase a"/>
    <property type="match status" value="1"/>
</dbReference>
<keyword evidence="3" id="KW-0393">Immunoglobulin domain</keyword>
<keyword evidence="6" id="KW-1185">Reference proteome</keyword>
<keyword evidence="2" id="KW-1015">Disulfide bond</keyword>
<feature type="non-terminal residue" evidence="5">
    <location>
        <position position="1"/>
    </location>
</feature>
<dbReference type="InterPro" id="IPR003598">
    <property type="entry name" value="Ig_sub2"/>
</dbReference>
<dbReference type="SUPFAM" id="SSF48726">
    <property type="entry name" value="Immunoglobulin"/>
    <property type="match status" value="6"/>
</dbReference>
<dbReference type="Pfam" id="PF07679">
    <property type="entry name" value="I-set"/>
    <property type="match status" value="4"/>
</dbReference>
<dbReference type="PANTHER" id="PTHR45080">
    <property type="entry name" value="CONTACTIN 5"/>
    <property type="match status" value="1"/>
</dbReference>
<evidence type="ECO:0000313" key="5">
    <source>
        <dbReference type="EMBL" id="KAK8732668.1"/>
    </source>
</evidence>
<feature type="domain" description="Ig-like" evidence="4">
    <location>
        <begin position="1"/>
        <end position="80"/>
    </location>
</feature>
<feature type="domain" description="Ig-like" evidence="4">
    <location>
        <begin position="178"/>
        <end position="268"/>
    </location>
</feature>
<dbReference type="EMBL" id="JARKIK010000056">
    <property type="protein sequence ID" value="KAK8732668.1"/>
    <property type="molecule type" value="Genomic_DNA"/>
</dbReference>
<dbReference type="GO" id="GO:0007156">
    <property type="term" value="P:homophilic cell adhesion via plasma membrane adhesion molecules"/>
    <property type="evidence" value="ECO:0007669"/>
    <property type="project" value="TreeGrafter"/>
</dbReference>
<gene>
    <name evidence="5" type="ORF">OTU49_006870</name>
</gene>
<dbReference type="PROSITE" id="PS50835">
    <property type="entry name" value="IG_LIKE"/>
    <property type="match status" value="6"/>
</dbReference>
<dbReference type="AlphaFoldDB" id="A0AAW0WZG8"/>
<feature type="domain" description="Ig-like" evidence="4">
    <location>
        <begin position="277"/>
        <end position="361"/>
    </location>
</feature>
<feature type="domain" description="Ig-like" evidence="4">
    <location>
        <begin position="462"/>
        <end position="557"/>
    </location>
</feature>
<evidence type="ECO:0000313" key="6">
    <source>
        <dbReference type="Proteomes" id="UP001445076"/>
    </source>
</evidence>
<dbReference type="SMART" id="SM00408">
    <property type="entry name" value="IGc2"/>
    <property type="match status" value="6"/>
</dbReference>
<organism evidence="5 6">
    <name type="scientific">Cherax quadricarinatus</name>
    <name type="common">Australian red claw crayfish</name>
    <dbReference type="NCBI Taxonomy" id="27406"/>
    <lineage>
        <taxon>Eukaryota</taxon>
        <taxon>Metazoa</taxon>
        <taxon>Ecdysozoa</taxon>
        <taxon>Arthropoda</taxon>
        <taxon>Crustacea</taxon>
        <taxon>Multicrustacea</taxon>
        <taxon>Malacostraca</taxon>
        <taxon>Eumalacostraca</taxon>
        <taxon>Eucarida</taxon>
        <taxon>Decapoda</taxon>
        <taxon>Pleocyemata</taxon>
        <taxon>Astacidea</taxon>
        <taxon>Parastacoidea</taxon>
        <taxon>Parastacidae</taxon>
        <taxon>Cherax</taxon>
    </lineage>
</organism>
<feature type="domain" description="Ig-like" evidence="4">
    <location>
        <begin position="85"/>
        <end position="175"/>
    </location>
</feature>
<comment type="caution">
    <text evidence="5">The sequence shown here is derived from an EMBL/GenBank/DDBJ whole genome shotgun (WGS) entry which is preliminary data.</text>
</comment>
<dbReference type="FunFam" id="2.60.40.10:FF:000503">
    <property type="entry name" value="Hemicentin 1"/>
    <property type="match status" value="1"/>
</dbReference>
<name>A0AAW0WZG8_CHEQU</name>
<dbReference type="InterPro" id="IPR013783">
    <property type="entry name" value="Ig-like_fold"/>
</dbReference>
<evidence type="ECO:0000256" key="2">
    <source>
        <dbReference type="ARBA" id="ARBA00023157"/>
    </source>
</evidence>
<feature type="domain" description="Ig-like" evidence="4">
    <location>
        <begin position="366"/>
        <end position="457"/>
    </location>
</feature>
<dbReference type="Pfam" id="PF13927">
    <property type="entry name" value="Ig_3"/>
    <property type="match status" value="2"/>
</dbReference>
<dbReference type="InterPro" id="IPR036179">
    <property type="entry name" value="Ig-like_dom_sf"/>
</dbReference>
<evidence type="ECO:0000259" key="4">
    <source>
        <dbReference type="PROSITE" id="PS50835"/>
    </source>
</evidence>
<dbReference type="PANTHER" id="PTHR45080:SF8">
    <property type="entry name" value="IG-LIKE DOMAIN-CONTAINING PROTEIN"/>
    <property type="match status" value="1"/>
</dbReference>
<keyword evidence="1" id="KW-0732">Signal</keyword>
<dbReference type="InterPro" id="IPR007110">
    <property type="entry name" value="Ig-like_dom"/>
</dbReference>
<dbReference type="GO" id="GO:0005886">
    <property type="term" value="C:plasma membrane"/>
    <property type="evidence" value="ECO:0007669"/>
    <property type="project" value="TreeGrafter"/>
</dbReference>
<dbReference type="Proteomes" id="UP001445076">
    <property type="component" value="Unassembled WGS sequence"/>
</dbReference>